<protein>
    <submittedName>
        <fullName evidence="2">Uncharacterized protein</fullName>
    </submittedName>
</protein>
<keyword evidence="3" id="KW-1185">Reference proteome</keyword>
<dbReference type="EMBL" id="JAYMYQ010000001">
    <property type="protein sequence ID" value="KAK7359995.1"/>
    <property type="molecule type" value="Genomic_DNA"/>
</dbReference>
<sequence length="176" mass="19458">MAVIRGLPLLCSMQLLACKGTGRCLGGKGGNLSILFFKSLAYWSTFLWEKKGKLGKTPVDSSYENDSDQSNLVPVVITWLVHKLLLLLRGLFQYRSCGWNCEEWVRVALMGVMGPELVMMSIVSVVIAGVLASEDKVAAMVYLYSHKLGSEAFRWKTYNVDGKEMQGHLALDYAGA</sequence>
<organism evidence="2 3">
    <name type="scientific">Canavalia gladiata</name>
    <name type="common">Sword bean</name>
    <name type="synonym">Dolichos gladiatus</name>
    <dbReference type="NCBI Taxonomy" id="3824"/>
    <lineage>
        <taxon>Eukaryota</taxon>
        <taxon>Viridiplantae</taxon>
        <taxon>Streptophyta</taxon>
        <taxon>Embryophyta</taxon>
        <taxon>Tracheophyta</taxon>
        <taxon>Spermatophyta</taxon>
        <taxon>Magnoliopsida</taxon>
        <taxon>eudicotyledons</taxon>
        <taxon>Gunneridae</taxon>
        <taxon>Pentapetalae</taxon>
        <taxon>rosids</taxon>
        <taxon>fabids</taxon>
        <taxon>Fabales</taxon>
        <taxon>Fabaceae</taxon>
        <taxon>Papilionoideae</taxon>
        <taxon>50 kb inversion clade</taxon>
        <taxon>NPAAA clade</taxon>
        <taxon>indigoferoid/millettioid clade</taxon>
        <taxon>Phaseoleae</taxon>
        <taxon>Canavalia</taxon>
    </lineage>
</organism>
<reference evidence="2 3" key="1">
    <citation type="submission" date="2024-01" db="EMBL/GenBank/DDBJ databases">
        <title>The genomes of 5 underutilized Papilionoideae crops provide insights into root nodulation and disease resistanc.</title>
        <authorList>
            <person name="Jiang F."/>
        </authorList>
    </citation>
    <scope>NUCLEOTIDE SEQUENCE [LARGE SCALE GENOMIC DNA]</scope>
    <source>
        <strain evidence="2">LVBAO_FW01</strain>
        <tissue evidence="2">Leaves</tissue>
    </source>
</reference>
<accession>A0AAN9MS48</accession>
<keyword evidence="1" id="KW-0732">Signal</keyword>
<feature type="chain" id="PRO_5043052332" evidence="1">
    <location>
        <begin position="19"/>
        <end position="176"/>
    </location>
</feature>
<evidence type="ECO:0000313" key="2">
    <source>
        <dbReference type="EMBL" id="KAK7359995.1"/>
    </source>
</evidence>
<evidence type="ECO:0000313" key="3">
    <source>
        <dbReference type="Proteomes" id="UP001367508"/>
    </source>
</evidence>
<name>A0AAN9MS48_CANGL</name>
<proteinExistence type="predicted"/>
<dbReference type="AlphaFoldDB" id="A0AAN9MS48"/>
<dbReference type="Proteomes" id="UP001367508">
    <property type="component" value="Unassembled WGS sequence"/>
</dbReference>
<feature type="signal peptide" evidence="1">
    <location>
        <begin position="1"/>
        <end position="18"/>
    </location>
</feature>
<comment type="caution">
    <text evidence="2">The sequence shown here is derived from an EMBL/GenBank/DDBJ whole genome shotgun (WGS) entry which is preliminary data.</text>
</comment>
<gene>
    <name evidence="2" type="ORF">VNO77_01967</name>
</gene>
<evidence type="ECO:0000256" key="1">
    <source>
        <dbReference type="SAM" id="SignalP"/>
    </source>
</evidence>